<dbReference type="AlphaFoldDB" id="A0AAD9PM23"/>
<evidence type="ECO:0000313" key="2">
    <source>
        <dbReference type="Proteomes" id="UP001214638"/>
    </source>
</evidence>
<comment type="caution">
    <text evidence="1">The sequence shown here is derived from an EMBL/GenBank/DDBJ whole genome shotgun (WGS) entry which is preliminary data.</text>
</comment>
<dbReference type="KEGG" id="bdw:94334551"/>
<evidence type="ECO:0000313" key="1">
    <source>
        <dbReference type="EMBL" id="KAK2197254.1"/>
    </source>
</evidence>
<dbReference type="GeneID" id="94334551"/>
<gene>
    <name evidence="1" type="ORF">BdWA1_000253</name>
</gene>
<protein>
    <submittedName>
        <fullName evidence="1">Uncharacterized protein</fullName>
    </submittedName>
</protein>
<dbReference type="EMBL" id="JALLKP010000001">
    <property type="protein sequence ID" value="KAK2197254.1"/>
    <property type="molecule type" value="Genomic_DNA"/>
</dbReference>
<sequence>MTLRVPDIDANVVKALSQPSALHDELVRYILSTVGCKVQNETTTRLVSHAVQLSLEMFFKDAQCAEMGSRTGMDSAVNPLLVEEIKEVDFQVVCDVLQKRNPSVQNYNLILEPNIDTFLD</sequence>
<organism evidence="1 2">
    <name type="scientific">Babesia duncani</name>
    <dbReference type="NCBI Taxonomy" id="323732"/>
    <lineage>
        <taxon>Eukaryota</taxon>
        <taxon>Sar</taxon>
        <taxon>Alveolata</taxon>
        <taxon>Apicomplexa</taxon>
        <taxon>Aconoidasida</taxon>
        <taxon>Piroplasmida</taxon>
        <taxon>Babesiidae</taxon>
        <taxon>Babesia</taxon>
    </lineage>
</organism>
<accession>A0AAD9PM23</accession>
<keyword evidence="2" id="KW-1185">Reference proteome</keyword>
<reference evidence="1" key="1">
    <citation type="journal article" date="2023" name="Nat. Microbiol.">
        <title>Babesia duncani multi-omics identifies virulence factors and drug targets.</title>
        <authorList>
            <person name="Singh P."/>
            <person name="Lonardi S."/>
            <person name="Liang Q."/>
            <person name="Vydyam P."/>
            <person name="Khabirova E."/>
            <person name="Fang T."/>
            <person name="Gihaz S."/>
            <person name="Thekkiniath J."/>
            <person name="Munshi M."/>
            <person name="Abel S."/>
            <person name="Ciampossin L."/>
            <person name="Batugedara G."/>
            <person name="Gupta M."/>
            <person name="Lu X.M."/>
            <person name="Lenz T."/>
            <person name="Chakravarty S."/>
            <person name="Cornillot E."/>
            <person name="Hu Y."/>
            <person name="Ma W."/>
            <person name="Gonzalez L.M."/>
            <person name="Sanchez S."/>
            <person name="Estrada K."/>
            <person name="Sanchez-Flores A."/>
            <person name="Montero E."/>
            <person name="Harb O.S."/>
            <person name="Le Roch K.G."/>
            <person name="Mamoun C.B."/>
        </authorList>
    </citation>
    <scope>NUCLEOTIDE SEQUENCE</scope>
    <source>
        <strain evidence="1">WA1</strain>
    </source>
</reference>
<name>A0AAD9PM23_9APIC</name>
<dbReference type="RefSeq" id="XP_067804096.1">
    <property type="nucleotide sequence ID" value="XM_067945305.1"/>
</dbReference>
<proteinExistence type="predicted"/>
<dbReference type="Proteomes" id="UP001214638">
    <property type="component" value="Unassembled WGS sequence"/>
</dbReference>